<dbReference type="RefSeq" id="WP_091518691.1">
    <property type="nucleotide sequence ID" value="NZ_FOVI01000002.1"/>
</dbReference>
<feature type="chain" id="PRO_5011790896" evidence="1">
    <location>
        <begin position="22"/>
        <end position="611"/>
    </location>
</feature>
<dbReference type="Pfam" id="PF13584">
    <property type="entry name" value="BatD"/>
    <property type="match status" value="2"/>
</dbReference>
<organism evidence="2 3">
    <name type="scientific">Paenimyroides ummariense</name>
    <dbReference type="NCBI Taxonomy" id="913024"/>
    <lineage>
        <taxon>Bacteria</taxon>
        <taxon>Pseudomonadati</taxon>
        <taxon>Bacteroidota</taxon>
        <taxon>Flavobacteriia</taxon>
        <taxon>Flavobacteriales</taxon>
        <taxon>Flavobacteriaceae</taxon>
        <taxon>Paenimyroides</taxon>
    </lineage>
</organism>
<feature type="signal peptide" evidence="1">
    <location>
        <begin position="1"/>
        <end position="21"/>
    </location>
</feature>
<dbReference type="InterPro" id="IPR025738">
    <property type="entry name" value="BatD"/>
</dbReference>
<dbReference type="PANTHER" id="PTHR40940:SF2">
    <property type="entry name" value="BATD"/>
    <property type="match status" value="1"/>
</dbReference>
<dbReference type="PANTHER" id="PTHR40940">
    <property type="entry name" value="PROTEIN BATD-RELATED"/>
    <property type="match status" value="1"/>
</dbReference>
<protein>
    <submittedName>
        <fullName evidence="2">Oxygen tolerance</fullName>
    </submittedName>
</protein>
<reference evidence="3" key="1">
    <citation type="submission" date="2016-10" db="EMBL/GenBank/DDBJ databases">
        <authorList>
            <person name="Varghese N."/>
            <person name="Submissions S."/>
        </authorList>
    </citation>
    <scope>NUCLEOTIDE SEQUENCE [LARGE SCALE GENOMIC DNA]</scope>
    <source>
        <strain evidence="3">DS-12</strain>
    </source>
</reference>
<evidence type="ECO:0000256" key="1">
    <source>
        <dbReference type="SAM" id="SignalP"/>
    </source>
</evidence>
<keyword evidence="3" id="KW-1185">Reference proteome</keyword>
<dbReference type="OrthoDB" id="2079210at2"/>
<dbReference type="AlphaFoldDB" id="A0A1I4X9Z8"/>
<accession>A0A1I4X9Z8</accession>
<evidence type="ECO:0000313" key="2">
    <source>
        <dbReference type="EMBL" id="SFN22714.1"/>
    </source>
</evidence>
<dbReference type="EMBL" id="FOVI01000002">
    <property type="protein sequence ID" value="SFN22714.1"/>
    <property type="molecule type" value="Genomic_DNA"/>
</dbReference>
<gene>
    <name evidence="2" type="ORF">SAMN05421741_102206</name>
</gene>
<dbReference type="STRING" id="913024.SAMN05421741_102206"/>
<evidence type="ECO:0000313" key="3">
    <source>
        <dbReference type="Proteomes" id="UP000199036"/>
    </source>
</evidence>
<sequence>MYAKHFIYTFLALFTSIATWAQFQLKTQVSSQSIGINQVLEVRFTMTDDGDDFKRPSFDGFEVVGGPMQSVSHSWVNGRTSMEKSFSFFVQPKKKGNLVIGSASVTFEGKQYKSQQVTIHVGDAVQEQPRPQQRRRDPFAIFDEMEEELLRRQRQQQQQLPKNMGQGIHLVAKVSKTSAYVNEPITVEYGLYVSDQAGFNTMAVKNMPKYQNFWNHMIEQKQQTVTRATLNGKSYRYLALQKAVLLPQKDGTLKIDPLELELDEQYYTGRADVFGMPEIGIRKKVYSSGTKTIQVKPLPLDSQPAGYTGAVGTYQFNVQANKTSVKANEPLELILTVQGKGNLDLLTLPKPVAPTALELYDPEKINRVNKSISAGMEGSKAEKYVVVPQYKGTYTIEPITFSYFDTASKTYKTITSQPITIEVTDGPELPTNASMNNKAEVVSSKMQMQPLNKNIEWFNGNFITQNNSFYAWWLAPLLLLPIVFLAKNVSDKKAGDVSGNKLKASNKLAKKYLSAAKTQIGNKEAFYEALERCLHNYLKAKLKIETTEMSNDTITELLQNNQINDQDISTFISIKTTCEMARYAQMDIQTMQNDYDLAVQLINSIDKQIKK</sequence>
<proteinExistence type="predicted"/>
<keyword evidence="1" id="KW-0732">Signal</keyword>
<dbReference type="Proteomes" id="UP000199036">
    <property type="component" value="Unassembled WGS sequence"/>
</dbReference>
<name>A0A1I4X9Z8_9FLAO</name>